<proteinExistence type="inferred from homology"/>
<reference evidence="6" key="1">
    <citation type="submission" date="2025-08" db="UniProtKB">
        <authorList>
            <consortium name="RefSeq"/>
        </authorList>
    </citation>
    <scope>IDENTIFICATION</scope>
</reference>
<sequence length="75" mass="8695">MPRYYEGKVEDRRPCSGLREDLGDCLLRSSCVLKDGKTPKQCAKEGHCKDFVIAFYECKRSLLDNTKRFKGRKGY</sequence>
<keyword evidence="4" id="KW-1015">Disulfide bond</keyword>
<evidence type="ECO:0000256" key="4">
    <source>
        <dbReference type="ARBA" id="ARBA00023157"/>
    </source>
</evidence>
<dbReference type="InterPro" id="IPR018793">
    <property type="entry name" value="Cyt_c_oxidase_assmbl_Pet191"/>
</dbReference>
<evidence type="ECO:0000256" key="2">
    <source>
        <dbReference type="ARBA" id="ARBA00007785"/>
    </source>
</evidence>
<dbReference type="Proteomes" id="UP001652642">
    <property type="component" value="Chromosome 3"/>
</dbReference>
<dbReference type="GeneID" id="110087731"/>
<evidence type="ECO:0000256" key="1">
    <source>
        <dbReference type="ARBA" id="ARBA00003186"/>
    </source>
</evidence>
<comment type="function">
    <text evidence="1">Involved in an early step of the mitochondrial complex IV assembly process.</text>
</comment>
<evidence type="ECO:0000313" key="5">
    <source>
        <dbReference type="Proteomes" id="UP001652642"/>
    </source>
</evidence>
<comment type="similarity">
    <text evidence="2">Belongs to the PET191 family.</text>
</comment>
<name>A0ABM5FYT2_9SAUR</name>
<dbReference type="Pfam" id="PF10203">
    <property type="entry name" value="Pet191_N"/>
    <property type="match status" value="1"/>
</dbReference>
<dbReference type="PANTHER" id="PTHR28627">
    <property type="entry name" value="CYTOCHROME C OXIDASE ASSEMBLY FACTOR 5"/>
    <property type="match status" value="1"/>
</dbReference>
<gene>
    <name evidence="6" type="primary">COA5</name>
</gene>
<organism evidence="5 6">
    <name type="scientific">Pogona vitticeps</name>
    <name type="common">central bearded dragon</name>
    <dbReference type="NCBI Taxonomy" id="103695"/>
    <lineage>
        <taxon>Eukaryota</taxon>
        <taxon>Metazoa</taxon>
        <taxon>Chordata</taxon>
        <taxon>Craniata</taxon>
        <taxon>Vertebrata</taxon>
        <taxon>Euteleostomi</taxon>
        <taxon>Lepidosauria</taxon>
        <taxon>Squamata</taxon>
        <taxon>Bifurcata</taxon>
        <taxon>Unidentata</taxon>
        <taxon>Episquamata</taxon>
        <taxon>Toxicofera</taxon>
        <taxon>Iguania</taxon>
        <taxon>Acrodonta</taxon>
        <taxon>Agamidae</taxon>
        <taxon>Amphibolurinae</taxon>
        <taxon>Pogona</taxon>
    </lineage>
</organism>
<accession>A0ABM5FYT2</accession>
<dbReference type="RefSeq" id="XP_072850564.1">
    <property type="nucleotide sequence ID" value="XM_072994463.1"/>
</dbReference>
<evidence type="ECO:0000256" key="3">
    <source>
        <dbReference type="ARBA" id="ARBA00021904"/>
    </source>
</evidence>
<keyword evidence="5" id="KW-1185">Reference proteome</keyword>
<evidence type="ECO:0000313" key="6">
    <source>
        <dbReference type="RefSeq" id="XP_072850564.1"/>
    </source>
</evidence>
<dbReference type="PANTHER" id="PTHR28627:SF1">
    <property type="entry name" value="CYTOCHROME C OXIDASE ASSEMBLY FACTOR 5"/>
    <property type="match status" value="1"/>
</dbReference>
<protein>
    <recommendedName>
        <fullName evidence="3">Cytochrome c oxidase assembly factor 5</fullName>
    </recommendedName>
</protein>